<keyword evidence="2" id="KW-0732">Signal</keyword>
<feature type="signal peptide" evidence="2">
    <location>
        <begin position="1"/>
        <end position="19"/>
    </location>
</feature>
<feature type="chain" id="PRO_5023023070" evidence="2">
    <location>
        <begin position="20"/>
        <end position="253"/>
    </location>
</feature>
<reference evidence="3 4" key="1">
    <citation type="submission" date="2019-05" db="EMBL/GenBank/DDBJ databases">
        <title>Emergence of the Ug99 lineage of the wheat stem rust pathogen through somatic hybridization.</title>
        <authorList>
            <person name="Li F."/>
            <person name="Upadhyaya N.M."/>
            <person name="Sperschneider J."/>
            <person name="Matny O."/>
            <person name="Nguyen-Phuc H."/>
            <person name="Mago R."/>
            <person name="Raley C."/>
            <person name="Miller M.E."/>
            <person name="Silverstein K.A.T."/>
            <person name="Henningsen E."/>
            <person name="Hirsch C.D."/>
            <person name="Visser B."/>
            <person name="Pretorius Z.A."/>
            <person name="Steffenson B.J."/>
            <person name="Schwessinger B."/>
            <person name="Dodds P.N."/>
            <person name="Figueroa M."/>
        </authorList>
    </citation>
    <scope>NUCLEOTIDE SEQUENCE [LARGE SCALE GENOMIC DNA]</scope>
    <source>
        <strain evidence="3 4">Ug99</strain>
    </source>
</reference>
<comment type="caution">
    <text evidence="3">The sequence shown here is derived from an EMBL/GenBank/DDBJ whole genome shotgun (WGS) entry which is preliminary data.</text>
</comment>
<dbReference type="AlphaFoldDB" id="A0A5B0SHB8"/>
<sequence length="253" mass="28135">MRLHSNLLTQSAFWYFAWSAALVQSALRHDSTKEFEHFRPDLDSSEVVLKQGLKRQADNRFDTYKEDEDSALGGPDYNQVLNLSLAPFGPGNQEDLVLLKASKRQKTVGNDQASGSRLQPSFQPLDLSLGITHDEMNQPTGLNQGSTSHTIHPLSFEAQDALPQTGWIFEHLQSGLQLGEGQDHIVTEPMFTDSSSSQVNHSSHDGVYHSISPKDGLQIADDHKDKLAPPYDQNNENDSVFDNGHVDQRKAKS</sequence>
<dbReference type="Proteomes" id="UP000325313">
    <property type="component" value="Unassembled WGS sequence"/>
</dbReference>
<proteinExistence type="predicted"/>
<gene>
    <name evidence="3" type="ORF">PGTUg99_019415</name>
</gene>
<evidence type="ECO:0000256" key="1">
    <source>
        <dbReference type="SAM" id="MobiDB-lite"/>
    </source>
</evidence>
<feature type="region of interest" description="Disordered" evidence="1">
    <location>
        <begin position="192"/>
        <end position="253"/>
    </location>
</feature>
<protein>
    <submittedName>
        <fullName evidence="3">Uncharacterized protein</fullName>
    </submittedName>
</protein>
<name>A0A5B0SHB8_PUCGR</name>
<evidence type="ECO:0000256" key="2">
    <source>
        <dbReference type="SAM" id="SignalP"/>
    </source>
</evidence>
<accession>A0A5B0SHB8</accession>
<evidence type="ECO:0000313" key="4">
    <source>
        <dbReference type="Proteomes" id="UP000325313"/>
    </source>
</evidence>
<feature type="compositionally biased region" description="Basic and acidic residues" evidence="1">
    <location>
        <begin position="244"/>
        <end position="253"/>
    </location>
</feature>
<evidence type="ECO:0000313" key="3">
    <source>
        <dbReference type="EMBL" id="KAA1137371.1"/>
    </source>
</evidence>
<dbReference type="EMBL" id="VDEP01000009">
    <property type="protein sequence ID" value="KAA1137371.1"/>
    <property type="molecule type" value="Genomic_DNA"/>
</dbReference>
<organism evidence="3 4">
    <name type="scientific">Puccinia graminis f. sp. tritici</name>
    <dbReference type="NCBI Taxonomy" id="56615"/>
    <lineage>
        <taxon>Eukaryota</taxon>
        <taxon>Fungi</taxon>
        <taxon>Dikarya</taxon>
        <taxon>Basidiomycota</taxon>
        <taxon>Pucciniomycotina</taxon>
        <taxon>Pucciniomycetes</taxon>
        <taxon>Pucciniales</taxon>
        <taxon>Pucciniaceae</taxon>
        <taxon>Puccinia</taxon>
    </lineage>
</organism>